<protein>
    <submittedName>
        <fullName evidence="8">Uncharacterized protein</fullName>
    </submittedName>
</protein>
<evidence type="ECO:0000256" key="7">
    <source>
        <dbReference type="SAM" id="Phobius"/>
    </source>
</evidence>
<reference evidence="9" key="1">
    <citation type="journal article" date="2021" name="BMC Genomics">
        <title>Chromosome-level genome assembly and manually-curated proteome of model necrotroph Parastagonospora nodorum Sn15 reveals a genome-wide trove of candidate effector homologs, and redundancy of virulence-related functions within an accessory chromosome.</title>
        <authorList>
            <person name="Bertazzoni S."/>
            <person name="Jones D.A.B."/>
            <person name="Phan H.T."/>
            <person name="Tan K.-C."/>
            <person name="Hane J.K."/>
        </authorList>
    </citation>
    <scope>NUCLEOTIDE SEQUENCE [LARGE SCALE GENOMIC DNA]</scope>
    <source>
        <strain evidence="9">SN15 / ATCC MYA-4574 / FGSC 10173)</strain>
    </source>
</reference>
<dbReference type="RefSeq" id="XP_001804864.1">
    <property type="nucleotide sequence ID" value="XM_001804812.1"/>
</dbReference>
<feature type="transmembrane region" description="Helical" evidence="7">
    <location>
        <begin position="12"/>
        <end position="30"/>
    </location>
</feature>
<evidence type="ECO:0000256" key="2">
    <source>
        <dbReference type="ARBA" id="ARBA00010617"/>
    </source>
</evidence>
<feature type="binding site" description="axial binding residue" evidence="6">
    <location>
        <position position="445"/>
    </location>
    <ligand>
        <name>heme</name>
        <dbReference type="ChEBI" id="CHEBI:30413"/>
    </ligand>
    <ligandPart>
        <name>Fe</name>
        <dbReference type="ChEBI" id="CHEBI:18248"/>
    </ligandPart>
</feature>
<dbReference type="GO" id="GO:0016705">
    <property type="term" value="F:oxidoreductase activity, acting on paired donors, with incorporation or reduction of molecular oxygen"/>
    <property type="evidence" value="ECO:0007669"/>
    <property type="project" value="InterPro"/>
</dbReference>
<keyword evidence="4 6" id="KW-0479">Metal-binding</keyword>
<dbReference type="PRINTS" id="PR00385">
    <property type="entry name" value="P450"/>
</dbReference>
<evidence type="ECO:0000256" key="4">
    <source>
        <dbReference type="ARBA" id="ARBA00022723"/>
    </source>
</evidence>
<dbReference type="GO" id="GO:0004497">
    <property type="term" value="F:monooxygenase activity"/>
    <property type="evidence" value="ECO:0007669"/>
    <property type="project" value="InterPro"/>
</dbReference>
<dbReference type="InterPro" id="IPR036396">
    <property type="entry name" value="Cyt_P450_sf"/>
</dbReference>
<dbReference type="GO" id="GO:0020037">
    <property type="term" value="F:heme binding"/>
    <property type="evidence" value="ECO:0007669"/>
    <property type="project" value="InterPro"/>
</dbReference>
<dbReference type="SUPFAM" id="SSF48264">
    <property type="entry name" value="Cytochrome P450"/>
    <property type="match status" value="1"/>
</dbReference>
<dbReference type="EMBL" id="CP069042">
    <property type="protein sequence ID" value="QRD06110.1"/>
    <property type="molecule type" value="Genomic_DNA"/>
</dbReference>
<keyword evidence="9" id="KW-1185">Reference proteome</keyword>
<dbReference type="OMA" id="PLMCVAT"/>
<keyword evidence="5 6" id="KW-0408">Iron</keyword>
<evidence type="ECO:0000256" key="6">
    <source>
        <dbReference type="PIRSR" id="PIRSR602401-1"/>
    </source>
</evidence>
<dbReference type="KEGG" id="pno:SNOG_14681"/>
<dbReference type="CDD" id="cd11058">
    <property type="entry name" value="CYP60B-like"/>
    <property type="match status" value="1"/>
</dbReference>
<accession>A0A7U2IAH8</accession>
<evidence type="ECO:0000313" key="9">
    <source>
        <dbReference type="Proteomes" id="UP000663193"/>
    </source>
</evidence>
<evidence type="ECO:0000256" key="3">
    <source>
        <dbReference type="ARBA" id="ARBA00022617"/>
    </source>
</evidence>
<organism evidence="8 9">
    <name type="scientific">Phaeosphaeria nodorum (strain SN15 / ATCC MYA-4574 / FGSC 10173)</name>
    <name type="common">Glume blotch fungus</name>
    <name type="synonym">Parastagonospora nodorum</name>
    <dbReference type="NCBI Taxonomy" id="321614"/>
    <lineage>
        <taxon>Eukaryota</taxon>
        <taxon>Fungi</taxon>
        <taxon>Dikarya</taxon>
        <taxon>Ascomycota</taxon>
        <taxon>Pezizomycotina</taxon>
        <taxon>Dothideomycetes</taxon>
        <taxon>Pleosporomycetidae</taxon>
        <taxon>Pleosporales</taxon>
        <taxon>Pleosporineae</taxon>
        <taxon>Phaeosphaeriaceae</taxon>
        <taxon>Parastagonospora</taxon>
    </lineage>
</organism>
<dbReference type="AlphaFoldDB" id="A0A7U2IAH8"/>
<dbReference type="Proteomes" id="UP000663193">
    <property type="component" value="Chromosome 20"/>
</dbReference>
<dbReference type="InterPro" id="IPR050121">
    <property type="entry name" value="Cytochrome_P450_monoxygenase"/>
</dbReference>
<dbReference type="Pfam" id="PF00067">
    <property type="entry name" value="p450"/>
    <property type="match status" value="1"/>
</dbReference>
<comment type="cofactor">
    <cofactor evidence="1 6">
        <name>heme</name>
        <dbReference type="ChEBI" id="CHEBI:30413"/>
    </cofactor>
</comment>
<dbReference type="OrthoDB" id="1470350at2759"/>
<comment type="similarity">
    <text evidence="2">Belongs to the cytochrome P450 family.</text>
</comment>
<dbReference type="InterPro" id="IPR001128">
    <property type="entry name" value="Cyt_P450"/>
</dbReference>
<evidence type="ECO:0000256" key="5">
    <source>
        <dbReference type="ARBA" id="ARBA00023004"/>
    </source>
</evidence>
<evidence type="ECO:0000256" key="1">
    <source>
        <dbReference type="ARBA" id="ARBA00001971"/>
    </source>
</evidence>
<dbReference type="GO" id="GO:0005506">
    <property type="term" value="F:iron ion binding"/>
    <property type="evidence" value="ECO:0007669"/>
    <property type="project" value="InterPro"/>
</dbReference>
<keyword evidence="7" id="KW-0472">Membrane</keyword>
<dbReference type="Gene3D" id="1.10.630.10">
    <property type="entry name" value="Cytochrome P450"/>
    <property type="match status" value="1"/>
</dbReference>
<dbReference type="VEuPathDB" id="FungiDB:JI435_146810"/>
<keyword evidence="7" id="KW-0812">Transmembrane</keyword>
<name>A0A7U2IAH8_PHANO</name>
<keyword evidence="3 6" id="KW-0349">Heme</keyword>
<keyword evidence="7" id="KW-1133">Transmembrane helix</keyword>
<dbReference type="PRINTS" id="PR00463">
    <property type="entry name" value="EP450I"/>
</dbReference>
<evidence type="ECO:0000313" key="8">
    <source>
        <dbReference type="EMBL" id="QRD06110.1"/>
    </source>
</evidence>
<dbReference type="PANTHER" id="PTHR24305:SF210">
    <property type="entry name" value="CYTOCHROME P450 MONOOXYGENASE ASQL-RELATED"/>
    <property type="match status" value="1"/>
</dbReference>
<dbReference type="PANTHER" id="PTHR24305">
    <property type="entry name" value="CYTOCHROME P450"/>
    <property type="match status" value="1"/>
</dbReference>
<proteinExistence type="inferred from homology"/>
<sequence length="501" mass="56942">MVYLSAFKFTELVGISIPIIACTWMFYSVLHRIHAALFGPLSTIPGPLLRSLTGIPEVIDTLQGRTAPHDLPKLHAKYGPVVRTAPTKLSYLGTKQAWQEIYGFKTNIDKDPNHYRKAYNGKYSIVGAPKDIHAHHRKALSHSFSETTLRQLEPLIARWVARLVDRLYVEVADGRPIDMLKWYNCTTFDITGDMIFSEDLNMLGSGEYSTWVQTIFDSFKSKSHIVALTSLGGPIKWVVNRVLTLLPSVQKSAAEHWRYTKERVDRRFSTTPERPDLWTELLRRGDKAGLEMEDYYANAAILLIGGSETTASALSGTTYSLVKNPECLQKLVEEVRSKFRGTEDLTIEALLELPYLKAVLQEGMRMYPPAAVTLERVVLAGGATIYGQHIPEGTSVGIANFATMHSPEFFHKPDEFHPERWLNHEDFKNDHLEVAEFFLTGPRKCLGVNLAWHELRFILASMVLNFDIKLCSESEGWLNQSLFIFWEKTPLYCRLEPVKYT</sequence>
<dbReference type="InterPro" id="IPR002401">
    <property type="entry name" value="Cyt_P450_E_grp-I"/>
</dbReference>
<gene>
    <name evidence="8" type="ORF">JI435_146810</name>
</gene>